<evidence type="ECO:0000313" key="3">
    <source>
        <dbReference type="EMBL" id="PKS10269.1"/>
    </source>
</evidence>
<dbReference type="SMART" id="SM00313">
    <property type="entry name" value="PXA"/>
    <property type="match status" value="1"/>
</dbReference>
<feature type="compositionally biased region" description="Basic and acidic residues" evidence="1">
    <location>
        <begin position="89"/>
        <end position="103"/>
    </location>
</feature>
<dbReference type="GO" id="GO:0033617">
    <property type="term" value="P:mitochondrial respiratory chain complex IV assembly"/>
    <property type="evidence" value="ECO:0007669"/>
    <property type="project" value="TreeGrafter"/>
</dbReference>
<comment type="caution">
    <text evidence="3">The sequence shown here is derived from an EMBL/GenBank/DDBJ whole genome shotgun (WGS) entry which is preliminary data.</text>
</comment>
<sequence length="927" mass="103746">MARPVDSAVRLAISRASPRYFSTTRTLAKPAAPYTTVARSAHSTRQPANRFASSPRLATPQHHATRLISTTQSLSREAAAAAAATSDGSDLHSGKPRLQKNDLFHPLSTSPLPEMRRKAEFIKQHAYCPHPDHRLTRLPTVAPKEDEETKQGGNLAPAHVHFECPDCGIPVYCSEGHWMGDYEAHLEICDTLREINEDEHDLRSGRVFPEFQFGDEQLPEAVVNLSNWDAFMYSRQYGAINEDRAMRHATRLLTYPVTIGSVLHELSPYNIRNRLTTEGLKSVSALRYSLHPPKTGGGTDVKGLRPTPPAMRIFILGARAESSLPRNAWIELAQLFPDSRLHLVFIGPESMANRDDEFPLPERTPSNPFGMIVEDRVWQNMKISTIVDYYHTIHKTGYFAPYDPYFDCFVLFHPGLGHPASSHEWTETLPMLLETKIPIICTGYTQFDMQRDIDWIHETARGEFDILLEPGENLFRSLKWDLNDLDPQDSAAVQQWTAQMSLLDTSFIERTGTNLTAPPTLARSSPIAIKPAGDLSRLRVLPAKVRTNRTTPDYLSDKATAAFIRRTLCPQQNGETGRSATAPIEEVLPPLTSRNDVDLQLYAFLAVILKEFVQAWYSKITPDETFVAEIVQIIAHITRALEQRLRKVDLESLLLDEIPDLLDRHITARRASRNPIARQPTQVNPREVYHSLCPVPYLSPIPISDNPETVELQKENERSYRQLLVRGVLAILLPTEDLANPCLTSLVGEILSETIIGNVIANKASQPWLLWEGLSILARNITAAKKRRKKRDDARPSSASAGQGFSLPGLFFSALHWIFLAYTSIRFLVTTLATASSFPRRAGRDLSEKGDLTSHDTADNTSTPDTALADDGQAKVPFVDFKIWSCISNLLELQSRMPWLAGSVAMLQLGLLEGPGRIGNVDRIMDR</sequence>
<organism evidence="3 4">
    <name type="scientific">Lomentospora prolificans</name>
    <dbReference type="NCBI Taxonomy" id="41688"/>
    <lineage>
        <taxon>Eukaryota</taxon>
        <taxon>Fungi</taxon>
        <taxon>Dikarya</taxon>
        <taxon>Ascomycota</taxon>
        <taxon>Pezizomycotina</taxon>
        <taxon>Sordariomycetes</taxon>
        <taxon>Hypocreomycetidae</taxon>
        <taxon>Microascales</taxon>
        <taxon>Microascaceae</taxon>
        <taxon>Lomentospora</taxon>
    </lineage>
</organism>
<dbReference type="InterPro" id="IPR046824">
    <property type="entry name" value="Mss51-like_C"/>
</dbReference>
<dbReference type="InParanoid" id="A0A2N3NCW5"/>
<feature type="region of interest" description="Disordered" evidence="1">
    <location>
        <begin position="842"/>
        <end position="869"/>
    </location>
</feature>
<dbReference type="OrthoDB" id="5282002at2759"/>
<evidence type="ECO:0000313" key="4">
    <source>
        <dbReference type="Proteomes" id="UP000233524"/>
    </source>
</evidence>
<dbReference type="Pfam" id="PF02194">
    <property type="entry name" value="PXA"/>
    <property type="match status" value="1"/>
</dbReference>
<dbReference type="InterPro" id="IPR032717">
    <property type="entry name" value="Mss51_Znf"/>
</dbReference>
<dbReference type="PANTHER" id="PTHR28069">
    <property type="entry name" value="GH20023P"/>
    <property type="match status" value="1"/>
</dbReference>
<feature type="region of interest" description="Disordered" evidence="1">
    <location>
        <begin position="83"/>
        <end position="111"/>
    </location>
</feature>
<dbReference type="PANTHER" id="PTHR28069:SF1">
    <property type="entry name" value="PROTEIN MSS51, MITOCHONDRIAL"/>
    <property type="match status" value="1"/>
</dbReference>
<reference evidence="3 4" key="1">
    <citation type="journal article" date="2017" name="G3 (Bethesda)">
        <title>First Draft Genome Sequence of the Pathogenic Fungus Lomentospora prolificans (Formerly Scedosporium prolificans).</title>
        <authorList>
            <person name="Luo R."/>
            <person name="Zimin A."/>
            <person name="Workman R."/>
            <person name="Fan Y."/>
            <person name="Pertea G."/>
            <person name="Grossman N."/>
            <person name="Wear M.P."/>
            <person name="Jia B."/>
            <person name="Miller H."/>
            <person name="Casadevall A."/>
            <person name="Timp W."/>
            <person name="Zhang S.X."/>
            <person name="Salzberg S.L."/>
        </authorList>
    </citation>
    <scope>NUCLEOTIDE SEQUENCE [LARGE SCALE GENOMIC DNA]</scope>
    <source>
        <strain evidence="3 4">JHH-5317</strain>
    </source>
</reference>
<keyword evidence="4" id="KW-1185">Reference proteome</keyword>
<dbReference type="PROSITE" id="PS51207">
    <property type="entry name" value="PXA"/>
    <property type="match status" value="1"/>
</dbReference>
<dbReference type="AlphaFoldDB" id="A0A2N3NCW5"/>
<feature type="compositionally biased region" description="Polar residues" evidence="1">
    <location>
        <begin position="37"/>
        <end position="47"/>
    </location>
</feature>
<evidence type="ECO:0000259" key="2">
    <source>
        <dbReference type="PROSITE" id="PS51207"/>
    </source>
</evidence>
<dbReference type="GO" id="GO:0005739">
    <property type="term" value="C:mitochondrion"/>
    <property type="evidence" value="ECO:0007669"/>
    <property type="project" value="GOC"/>
</dbReference>
<protein>
    <recommendedName>
        <fullName evidence="2">PXA domain-containing protein</fullName>
    </recommendedName>
</protein>
<dbReference type="STRING" id="41688.A0A2N3NCW5"/>
<accession>A0A2N3NCW5</accession>
<gene>
    <name evidence="3" type="ORF">jhhlp_002019</name>
</gene>
<proteinExistence type="predicted"/>
<dbReference type="Proteomes" id="UP000233524">
    <property type="component" value="Unassembled WGS sequence"/>
</dbReference>
<name>A0A2N3NCW5_9PEZI</name>
<dbReference type="VEuPathDB" id="FungiDB:jhhlp_002019"/>
<dbReference type="EMBL" id="NLAX01000008">
    <property type="protein sequence ID" value="PKS10269.1"/>
    <property type="molecule type" value="Genomic_DNA"/>
</dbReference>
<feature type="region of interest" description="Disordered" evidence="1">
    <location>
        <begin position="32"/>
        <end position="62"/>
    </location>
</feature>
<feature type="compositionally biased region" description="Basic and acidic residues" evidence="1">
    <location>
        <begin position="842"/>
        <end position="858"/>
    </location>
</feature>
<dbReference type="InterPro" id="IPR003114">
    <property type="entry name" value="Phox_assoc"/>
</dbReference>
<evidence type="ECO:0000256" key="1">
    <source>
        <dbReference type="SAM" id="MobiDB-lite"/>
    </source>
</evidence>
<dbReference type="Pfam" id="PF13824">
    <property type="entry name" value="zf-Mss51"/>
    <property type="match status" value="1"/>
</dbReference>
<dbReference type="Pfam" id="PF20179">
    <property type="entry name" value="MSS51_C"/>
    <property type="match status" value="1"/>
</dbReference>
<feature type="domain" description="PXA" evidence="2">
    <location>
        <begin position="594"/>
        <end position="782"/>
    </location>
</feature>